<evidence type="ECO:0000256" key="2">
    <source>
        <dbReference type="SAM" id="MobiDB-lite"/>
    </source>
</evidence>
<evidence type="ECO:0000313" key="4">
    <source>
        <dbReference type="Proteomes" id="UP000799537"/>
    </source>
</evidence>
<dbReference type="Proteomes" id="UP000799537">
    <property type="component" value="Unassembled WGS sequence"/>
</dbReference>
<dbReference type="RefSeq" id="XP_033661463.1">
    <property type="nucleotide sequence ID" value="XM_033809248.1"/>
</dbReference>
<organism evidence="3 4">
    <name type="scientific">Zasmidium cellare ATCC 36951</name>
    <dbReference type="NCBI Taxonomy" id="1080233"/>
    <lineage>
        <taxon>Eukaryota</taxon>
        <taxon>Fungi</taxon>
        <taxon>Dikarya</taxon>
        <taxon>Ascomycota</taxon>
        <taxon>Pezizomycotina</taxon>
        <taxon>Dothideomycetes</taxon>
        <taxon>Dothideomycetidae</taxon>
        <taxon>Mycosphaerellales</taxon>
        <taxon>Mycosphaerellaceae</taxon>
        <taxon>Zasmidium</taxon>
    </lineage>
</organism>
<feature type="region of interest" description="Disordered" evidence="2">
    <location>
        <begin position="280"/>
        <end position="320"/>
    </location>
</feature>
<evidence type="ECO:0000256" key="1">
    <source>
        <dbReference type="SAM" id="Coils"/>
    </source>
</evidence>
<sequence length="320" mass="34545">MANSAMTPTPPVSHPYNTHTSSMSAHNTPMSSEDHVPQLPAEATYNAIEEARDTNDPTRGTNNDRNVTYINNQTMSVTSDVSTEYLHPRVQCELAKLQALMQDLRDEKAELVSLKAELRNALLNIQSHPQSGPAPPPTNTYIIPARRTPAAGSTVAALGLVNNAPTTTLSSNTANNADATASDATANANNNINNPAPTRQPPMASIASVLDVLYILCRALDDQFNKVKSLCLDDHNNIQAVHEVFVSYLENEDLYVDTVRASLDRFASGGLAEYAKMRPTAVPSHRATTTQSQGQQQQGEEVGEDSGQHLRPPSSVSYGQ</sequence>
<dbReference type="GeneID" id="54562520"/>
<evidence type="ECO:0000313" key="3">
    <source>
        <dbReference type="EMBL" id="KAF2160574.1"/>
    </source>
</evidence>
<name>A0A6A6C0J6_ZASCE</name>
<reference evidence="3" key="1">
    <citation type="journal article" date="2020" name="Stud. Mycol.">
        <title>101 Dothideomycetes genomes: a test case for predicting lifestyles and emergence of pathogens.</title>
        <authorList>
            <person name="Haridas S."/>
            <person name="Albert R."/>
            <person name="Binder M."/>
            <person name="Bloem J."/>
            <person name="Labutti K."/>
            <person name="Salamov A."/>
            <person name="Andreopoulos B."/>
            <person name="Baker S."/>
            <person name="Barry K."/>
            <person name="Bills G."/>
            <person name="Bluhm B."/>
            <person name="Cannon C."/>
            <person name="Castanera R."/>
            <person name="Culley D."/>
            <person name="Daum C."/>
            <person name="Ezra D."/>
            <person name="Gonzalez J."/>
            <person name="Henrissat B."/>
            <person name="Kuo A."/>
            <person name="Liang C."/>
            <person name="Lipzen A."/>
            <person name="Lutzoni F."/>
            <person name="Magnuson J."/>
            <person name="Mondo S."/>
            <person name="Nolan M."/>
            <person name="Ohm R."/>
            <person name="Pangilinan J."/>
            <person name="Park H.-J."/>
            <person name="Ramirez L."/>
            <person name="Alfaro M."/>
            <person name="Sun H."/>
            <person name="Tritt A."/>
            <person name="Yoshinaga Y."/>
            <person name="Zwiers L.-H."/>
            <person name="Turgeon B."/>
            <person name="Goodwin S."/>
            <person name="Spatafora J."/>
            <person name="Crous P."/>
            <person name="Grigoriev I."/>
        </authorList>
    </citation>
    <scope>NUCLEOTIDE SEQUENCE</scope>
    <source>
        <strain evidence="3">ATCC 36951</strain>
    </source>
</reference>
<feature type="compositionally biased region" description="Low complexity" evidence="2">
    <location>
        <begin position="291"/>
        <end position="300"/>
    </location>
</feature>
<protein>
    <submittedName>
        <fullName evidence="3">Uncharacterized protein</fullName>
    </submittedName>
</protein>
<feature type="compositionally biased region" description="Polar residues" evidence="2">
    <location>
        <begin position="15"/>
        <end position="31"/>
    </location>
</feature>
<feature type="coiled-coil region" evidence="1">
    <location>
        <begin position="87"/>
        <end position="124"/>
    </location>
</feature>
<gene>
    <name evidence="3" type="ORF">M409DRAFT_28959</name>
</gene>
<dbReference type="EMBL" id="ML993625">
    <property type="protein sequence ID" value="KAF2160574.1"/>
    <property type="molecule type" value="Genomic_DNA"/>
</dbReference>
<keyword evidence="1" id="KW-0175">Coiled coil</keyword>
<accession>A0A6A6C0J6</accession>
<dbReference type="AlphaFoldDB" id="A0A6A6C0J6"/>
<feature type="region of interest" description="Disordered" evidence="2">
    <location>
        <begin position="1"/>
        <end position="36"/>
    </location>
</feature>
<keyword evidence="4" id="KW-1185">Reference proteome</keyword>
<proteinExistence type="predicted"/>